<keyword evidence="7" id="KW-0805">Transcription regulation</keyword>
<dbReference type="GO" id="GO:0005634">
    <property type="term" value="C:nucleus"/>
    <property type="evidence" value="ECO:0007669"/>
    <property type="project" value="UniProtKB-SubCell"/>
</dbReference>
<keyword evidence="5 11" id="KW-0863">Zinc-finger</keyword>
<dbReference type="Gene3D" id="3.30.160.60">
    <property type="entry name" value="Classic Zinc Finger"/>
    <property type="match status" value="3"/>
</dbReference>
<keyword evidence="9" id="KW-0804">Transcription</keyword>
<keyword evidence="3" id="KW-0479">Metal-binding</keyword>
<feature type="domain" description="C2H2-type" evidence="12">
    <location>
        <begin position="11"/>
        <end position="38"/>
    </location>
</feature>
<name>A0A8S4N1S5_OWEFU</name>
<feature type="domain" description="C2H2-type" evidence="12">
    <location>
        <begin position="39"/>
        <end position="66"/>
    </location>
</feature>
<feature type="domain" description="C2H2-type" evidence="12">
    <location>
        <begin position="67"/>
        <end position="89"/>
    </location>
</feature>
<proteinExistence type="inferred from homology"/>
<evidence type="ECO:0000256" key="3">
    <source>
        <dbReference type="ARBA" id="ARBA00022723"/>
    </source>
</evidence>
<keyword evidence="10" id="KW-0539">Nucleus</keyword>
<comment type="subcellular location">
    <subcellularLocation>
        <location evidence="1">Nucleus</location>
    </subcellularLocation>
</comment>
<dbReference type="PROSITE" id="PS00028">
    <property type="entry name" value="ZINC_FINGER_C2H2_1"/>
    <property type="match status" value="3"/>
</dbReference>
<keyword evidence="14" id="KW-1185">Reference proteome</keyword>
<sequence>MESEGKQQGEYQCSVCDAEFYYMSHLLRHTRRHTGEQPFGCMTCGRRFSQVASLRRHWKVHTGERPHQCPYCLKTFSELSNMKRHQKLHKEYPVEGSLSETEGVRLYQNGPVNLNSTPWVKRTKYRRFQYTMLPVGKRFYPDIMAQHHSYITYRTPNHEPNQPNMNLYPGWERPKWAERIPRLQMPTDSQLISKHWNISDIHRFNQGDISMLENRQSHETTWCSKLSYCQCFTCKIKRKMIHDNTLEGGPSKIVPYVAKHTVPRPLSIYNGPVQGNIQFNKIITSNKSLIYNEQTEPLDLSMKCTA</sequence>
<dbReference type="GO" id="GO:0008270">
    <property type="term" value="F:zinc ion binding"/>
    <property type="evidence" value="ECO:0007669"/>
    <property type="project" value="UniProtKB-KW"/>
</dbReference>
<evidence type="ECO:0000313" key="13">
    <source>
        <dbReference type="EMBL" id="CAH1775063.1"/>
    </source>
</evidence>
<keyword evidence="6" id="KW-0862">Zinc</keyword>
<evidence type="ECO:0000256" key="6">
    <source>
        <dbReference type="ARBA" id="ARBA00022833"/>
    </source>
</evidence>
<dbReference type="FunFam" id="3.30.160.60:FF:000382">
    <property type="entry name" value="zinc finger protein 35 isoform X4"/>
    <property type="match status" value="1"/>
</dbReference>
<evidence type="ECO:0000256" key="10">
    <source>
        <dbReference type="ARBA" id="ARBA00023242"/>
    </source>
</evidence>
<dbReference type="Pfam" id="PF00096">
    <property type="entry name" value="zf-C2H2"/>
    <property type="match status" value="3"/>
</dbReference>
<reference evidence="13" key="1">
    <citation type="submission" date="2022-03" db="EMBL/GenBank/DDBJ databases">
        <authorList>
            <person name="Martin C."/>
        </authorList>
    </citation>
    <scope>NUCLEOTIDE SEQUENCE</scope>
</reference>
<gene>
    <name evidence="13" type="ORF">OFUS_LOCUS2417</name>
</gene>
<feature type="non-terminal residue" evidence="13">
    <location>
        <position position="306"/>
    </location>
</feature>
<comment type="similarity">
    <text evidence="2">Belongs to the krueppel C2H2-type zinc-finger protein family.</text>
</comment>
<dbReference type="PROSITE" id="PS50157">
    <property type="entry name" value="ZINC_FINGER_C2H2_2"/>
    <property type="match status" value="3"/>
</dbReference>
<dbReference type="Proteomes" id="UP000749559">
    <property type="component" value="Unassembled WGS sequence"/>
</dbReference>
<keyword evidence="8" id="KW-0238">DNA-binding</keyword>
<organism evidence="13 14">
    <name type="scientific">Owenia fusiformis</name>
    <name type="common">Polychaete worm</name>
    <dbReference type="NCBI Taxonomy" id="6347"/>
    <lineage>
        <taxon>Eukaryota</taxon>
        <taxon>Metazoa</taxon>
        <taxon>Spiralia</taxon>
        <taxon>Lophotrochozoa</taxon>
        <taxon>Annelida</taxon>
        <taxon>Polychaeta</taxon>
        <taxon>Sedentaria</taxon>
        <taxon>Canalipalpata</taxon>
        <taxon>Sabellida</taxon>
        <taxon>Oweniida</taxon>
        <taxon>Oweniidae</taxon>
        <taxon>Owenia</taxon>
    </lineage>
</organism>
<dbReference type="GO" id="GO:0000981">
    <property type="term" value="F:DNA-binding transcription factor activity, RNA polymerase II-specific"/>
    <property type="evidence" value="ECO:0007669"/>
    <property type="project" value="TreeGrafter"/>
</dbReference>
<evidence type="ECO:0000256" key="4">
    <source>
        <dbReference type="ARBA" id="ARBA00022737"/>
    </source>
</evidence>
<dbReference type="OrthoDB" id="3437960at2759"/>
<keyword evidence="4" id="KW-0677">Repeat</keyword>
<evidence type="ECO:0000256" key="1">
    <source>
        <dbReference type="ARBA" id="ARBA00004123"/>
    </source>
</evidence>
<comment type="caution">
    <text evidence="13">The sequence shown here is derived from an EMBL/GenBank/DDBJ whole genome shotgun (WGS) entry which is preliminary data.</text>
</comment>
<evidence type="ECO:0000256" key="2">
    <source>
        <dbReference type="ARBA" id="ARBA00006991"/>
    </source>
</evidence>
<evidence type="ECO:0000256" key="8">
    <source>
        <dbReference type="ARBA" id="ARBA00023125"/>
    </source>
</evidence>
<dbReference type="PANTHER" id="PTHR24394:SF44">
    <property type="entry name" value="ZINC FINGER PROTEIN 271-LIKE"/>
    <property type="match status" value="1"/>
</dbReference>
<dbReference type="GO" id="GO:0003677">
    <property type="term" value="F:DNA binding"/>
    <property type="evidence" value="ECO:0007669"/>
    <property type="project" value="UniProtKB-KW"/>
</dbReference>
<dbReference type="SMART" id="SM00355">
    <property type="entry name" value="ZnF_C2H2"/>
    <property type="match status" value="3"/>
</dbReference>
<protein>
    <recommendedName>
        <fullName evidence="12">C2H2-type domain-containing protein</fullName>
    </recommendedName>
</protein>
<evidence type="ECO:0000256" key="11">
    <source>
        <dbReference type="PROSITE-ProRule" id="PRU00042"/>
    </source>
</evidence>
<evidence type="ECO:0000259" key="12">
    <source>
        <dbReference type="PROSITE" id="PS50157"/>
    </source>
</evidence>
<dbReference type="AlphaFoldDB" id="A0A8S4N1S5"/>
<evidence type="ECO:0000256" key="7">
    <source>
        <dbReference type="ARBA" id="ARBA00023015"/>
    </source>
</evidence>
<dbReference type="FunFam" id="3.30.160.60:FF:002343">
    <property type="entry name" value="Zinc finger protein 33A"/>
    <property type="match status" value="1"/>
</dbReference>
<accession>A0A8S4N1S5</accession>
<dbReference type="EMBL" id="CAIIXF020000001">
    <property type="protein sequence ID" value="CAH1775063.1"/>
    <property type="molecule type" value="Genomic_DNA"/>
</dbReference>
<evidence type="ECO:0000256" key="9">
    <source>
        <dbReference type="ARBA" id="ARBA00023163"/>
    </source>
</evidence>
<dbReference type="InterPro" id="IPR036236">
    <property type="entry name" value="Znf_C2H2_sf"/>
</dbReference>
<dbReference type="SUPFAM" id="SSF57667">
    <property type="entry name" value="beta-beta-alpha zinc fingers"/>
    <property type="match status" value="2"/>
</dbReference>
<evidence type="ECO:0000256" key="5">
    <source>
        <dbReference type="ARBA" id="ARBA00022771"/>
    </source>
</evidence>
<dbReference type="InterPro" id="IPR013087">
    <property type="entry name" value="Znf_C2H2_type"/>
</dbReference>
<evidence type="ECO:0000313" key="14">
    <source>
        <dbReference type="Proteomes" id="UP000749559"/>
    </source>
</evidence>
<dbReference type="PANTHER" id="PTHR24394">
    <property type="entry name" value="ZINC FINGER PROTEIN"/>
    <property type="match status" value="1"/>
</dbReference>